<gene>
    <name evidence="5" type="ordered locus">FRAAL5488</name>
</gene>
<name>Q0REI9_FRAAA</name>
<keyword evidence="1" id="KW-0805">Transcription regulation</keyword>
<dbReference type="InterPro" id="IPR000524">
    <property type="entry name" value="Tscrpt_reg_HTH_GntR"/>
</dbReference>
<dbReference type="PROSITE" id="PS50949">
    <property type="entry name" value="HTH_GNTR"/>
    <property type="match status" value="1"/>
</dbReference>
<sequence length="138" mass="14577">MSMFRLDAGSGVPIYRQLVQQVRRDVMLGRLKPGEQLPTVKEVVEALAVNPNTVVKAYGELEHGGIVVRRQGVGTFVASAPPTPPLEAPPALLAALVRWVRRARQEGLSAEQIRALVAVALDEPGTGAAVHRSAGGAA</sequence>
<keyword evidence="2" id="KW-0238">DNA-binding</keyword>
<dbReference type="HOGENOM" id="CLU_017584_10_1_11"/>
<evidence type="ECO:0000313" key="6">
    <source>
        <dbReference type="Proteomes" id="UP000000657"/>
    </source>
</evidence>
<dbReference type="AlphaFoldDB" id="Q0REI9"/>
<dbReference type="eggNOG" id="COG1725">
    <property type="taxonomic scope" value="Bacteria"/>
</dbReference>
<dbReference type="OrthoDB" id="4307011at2"/>
<dbReference type="GO" id="GO:0003700">
    <property type="term" value="F:DNA-binding transcription factor activity"/>
    <property type="evidence" value="ECO:0007669"/>
    <property type="project" value="InterPro"/>
</dbReference>
<reference evidence="5 6" key="1">
    <citation type="journal article" date="2007" name="Genome Res.">
        <title>Genome characteristics of facultatively symbiotic Frankia sp. strains reflect host range and host plant biogeography.</title>
        <authorList>
            <person name="Normand P."/>
            <person name="Lapierre P."/>
            <person name="Tisa L.S."/>
            <person name="Gogarten J.P."/>
            <person name="Alloisio N."/>
            <person name="Bagnarol E."/>
            <person name="Bassi C.A."/>
            <person name="Berry A.M."/>
            <person name="Bickhart D.M."/>
            <person name="Choisne N."/>
            <person name="Couloux A."/>
            <person name="Cournoyer B."/>
            <person name="Cruveiller S."/>
            <person name="Daubin V."/>
            <person name="Demange N."/>
            <person name="Francino M.P."/>
            <person name="Goltsman E."/>
            <person name="Huang Y."/>
            <person name="Kopp O.R."/>
            <person name="Labarre L."/>
            <person name="Lapidus A."/>
            <person name="Lavire C."/>
            <person name="Marechal J."/>
            <person name="Martinez M."/>
            <person name="Mastronunzio J.E."/>
            <person name="Mullin B.C."/>
            <person name="Niemann J."/>
            <person name="Pujic P."/>
            <person name="Rawnsley T."/>
            <person name="Rouy Z."/>
            <person name="Schenowitz C."/>
            <person name="Sellstedt A."/>
            <person name="Tavares F."/>
            <person name="Tomkins J.P."/>
            <person name="Vallenet D."/>
            <person name="Valverde C."/>
            <person name="Wall L.G."/>
            <person name="Wang Y."/>
            <person name="Medigue C."/>
            <person name="Benson D.R."/>
        </authorList>
    </citation>
    <scope>NUCLEOTIDE SEQUENCE [LARGE SCALE GENOMIC DNA]</scope>
    <source>
        <strain evidence="6">DSM 45986 / CECT 9034 / ACN14a</strain>
    </source>
</reference>
<dbReference type="SMART" id="SM00345">
    <property type="entry name" value="HTH_GNTR"/>
    <property type="match status" value="1"/>
</dbReference>
<dbReference type="SUPFAM" id="SSF46785">
    <property type="entry name" value="Winged helix' DNA-binding domain"/>
    <property type="match status" value="1"/>
</dbReference>
<dbReference type="GO" id="GO:0003677">
    <property type="term" value="F:DNA binding"/>
    <property type="evidence" value="ECO:0007669"/>
    <property type="project" value="UniProtKB-KW"/>
</dbReference>
<dbReference type="PANTHER" id="PTHR38445:SF7">
    <property type="entry name" value="GNTR-FAMILY TRANSCRIPTIONAL REGULATOR"/>
    <property type="match status" value="1"/>
</dbReference>
<dbReference type="SUPFAM" id="SSF64288">
    <property type="entry name" value="Chorismate lyase-like"/>
    <property type="match status" value="1"/>
</dbReference>
<protein>
    <submittedName>
        <fullName evidence="5">GntR-family transcriptional regulator</fullName>
    </submittedName>
</protein>
<dbReference type="KEGG" id="fal:FRAAL5488"/>
<evidence type="ECO:0000256" key="1">
    <source>
        <dbReference type="ARBA" id="ARBA00023015"/>
    </source>
</evidence>
<proteinExistence type="predicted"/>
<evidence type="ECO:0000313" key="5">
    <source>
        <dbReference type="EMBL" id="CAJ64121.1"/>
    </source>
</evidence>
<dbReference type="Pfam" id="PF00392">
    <property type="entry name" value="GntR"/>
    <property type="match status" value="1"/>
</dbReference>
<dbReference type="EMBL" id="CT573213">
    <property type="protein sequence ID" value="CAJ64121.1"/>
    <property type="molecule type" value="Genomic_DNA"/>
</dbReference>
<feature type="domain" description="HTH gntR-type" evidence="4">
    <location>
        <begin position="12"/>
        <end position="80"/>
    </location>
</feature>
<keyword evidence="3" id="KW-0804">Transcription</keyword>
<dbReference type="Proteomes" id="UP000000657">
    <property type="component" value="Chromosome"/>
</dbReference>
<dbReference type="CDD" id="cd07377">
    <property type="entry name" value="WHTH_GntR"/>
    <property type="match status" value="1"/>
</dbReference>
<accession>Q0REI9</accession>
<dbReference type="InterPro" id="IPR028978">
    <property type="entry name" value="Chorismate_lyase_/UTRA_dom_sf"/>
</dbReference>
<evidence type="ECO:0000256" key="2">
    <source>
        <dbReference type="ARBA" id="ARBA00023125"/>
    </source>
</evidence>
<organism evidence="5 6">
    <name type="scientific">Frankia alni (strain DSM 45986 / CECT 9034 / ACN14a)</name>
    <dbReference type="NCBI Taxonomy" id="326424"/>
    <lineage>
        <taxon>Bacteria</taxon>
        <taxon>Bacillati</taxon>
        <taxon>Actinomycetota</taxon>
        <taxon>Actinomycetes</taxon>
        <taxon>Frankiales</taxon>
        <taxon>Frankiaceae</taxon>
        <taxon>Frankia</taxon>
    </lineage>
</organism>
<dbReference type="Gene3D" id="1.10.10.10">
    <property type="entry name" value="Winged helix-like DNA-binding domain superfamily/Winged helix DNA-binding domain"/>
    <property type="match status" value="1"/>
</dbReference>
<dbReference type="InterPro" id="IPR036390">
    <property type="entry name" value="WH_DNA-bd_sf"/>
</dbReference>
<evidence type="ECO:0000259" key="4">
    <source>
        <dbReference type="PROSITE" id="PS50949"/>
    </source>
</evidence>
<dbReference type="InterPro" id="IPR036388">
    <property type="entry name" value="WH-like_DNA-bd_sf"/>
</dbReference>
<dbReference type="PANTHER" id="PTHR38445">
    <property type="entry name" value="HTH-TYPE TRANSCRIPTIONAL REPRESSOR YTRA"/>
    <property type="match status" value="1"/>
</dbReference>
<dbReference type="STRING" id="326424.FRAAL5488"/>
<evidence type="ECO:0000256" key="3">
    <source>
        <dbReference type="ARBA" id="ARBA00023163"/>
    </source>
</evidence>
<keyword evidence="6" id="KW-1185">Reference proteome</keyword>